<feature type="transmembrane region" description="Helical" evidence="8">
    <location>
        <begin position="104"/>
        <end position="124"/>
    </location>
</feature>
<keyword evidence="5 8" id="KW-1133">Transmembrane helix</keyword>
<keyword evidence="3" id="KW-0813">Transport</keyword>
<evidence type="ECO:0000313" key="9">
    <source>
        <dbReference type="EMBL" id="GMH99160.1"/>
    </source>
</evidence>
<protein>
    <submittedName>
        <fullName evidence="9">Uncharacterized protein</fullName>
    </submittedName>
</protein>
<keyword evidence="10" id="KW-1185">Reference proteome</keyword>
<feature type="transmembrane region" description="Helical" evidence="8">
    <location>
        <begin position="367"/>
        <end position="386"/>
    </location>
</feature>
<evidence type="ECO:0000256" key="4">
    <source>
        <dbReference type="ARBA" id="ARBA00022692"/>
    </source>
</evidence>
<dbReference type="Proteomes" id="UP001165160">
    <property type="component" value="Unassembled WGS sequence"/>
</dbReference>
<comment type="subcellular location">
    <subcellularLocation>
        <location evidence="1">Endomembrane system</location>
        <topology evidence="1">Multi-pass membrane protein</topology>
    </subcellularLocation>
</comment>
<dbReference type="SUPFAM" id="SSF103473">
    <property type="entry name" value="MFS general substrate transporter"/>
    <property type="match status" value="1"/>
</dbReference>
<keyword evidence="6 8" id="KW-0472">Membrane</keyword>
<comment type="caution">
    <text evidence="9">The sequence shown here is derived from an EMBL/GenBank/DDBJ whole genome shotgun (WGS) entry which is preliminary data.</text>
</comment>
<organism evidence="9 10">
    <name type="scientific">Triparma verrucosa</name>
    <dbReference type="NCBI Taxonomy" id="1606542"/>
    <lineage>
        <taxon>Eukaryota</taxon>
        <taxon>Sar</taxon>
        <taxon>Stramenopiles</taxon>
        <taxon>Ochrophyta</taxon>
        <taxon>Bolidophyceae</taxon>
        <taxon>Parmales</taxon>
        <taxon>Triparmaceae</taxon>
        <taxon>Triparma</taxon>
    </lineage>
</organism>
<dbReference type="Gene3D" id="1.20.1250.20">
    <property type="entry name" value="MFS general substrate transporter like domains"/>
    <property type="match status" value="1"/>
</dbReference>
<dbReference type="InterPro" id="IPR050495">
    <property type="entry name" value="ATG22/LtaA_families"/>
</dbReference>
<gene>
    <name evidence="9" type="ORF">TrVE_jg1636</name>
</gene>
<dbReference type="Pfam" id="PF11700">
    <property type="entry name" value="ATG22"/>
    <property type="match status" value="1"/>
</dbReference>
<reference evidence="10" key="1">
    <citation type="journal article" date="2023" name="Commun. Biol.">
        <title>Genome analysis of Parmales, the sister group of diatoms, reveals the evolutionary specialization of diatoms from phago-mixotrophs to photoautotrophs.</title>
        <authorList>
            <person name="Ban H."/>
            <person name="Sato S."/>
            <person name="Yoshikawa S."/>
            <person name="Yamada K."/>
            <person name="Nakamura Y."/>
            <person name="Ichinomiya M."/>
            <person name="Sato N."/>
            <person name="Blanc-Mathieu R."/>
            <person name="Endo H."/>
            <person name="Kuwata A."/>
            <person name="Ogata H."/>
        </authorList>
    </citation>
    <scope>NUCLEOTIDE SEQUENCE [LARGE SCALE GENOMIC DNA]</scope>
    <source>
        <strain evidence="10">NIES 3699</strain>
    </source>
</reference>
<name>A0A9W7C6Z1_9STRA</name>
<dbReference type="PANTHER" id="PTHR23519:SF1">
    <property type="entry name" value="AUTOPHAGY-RELATED PROTEIN 22"/>
    <property type="match status" value="1"/>
</dbReference>
<dbReference type="InterPro" id="IPR036259">
    <property type="entry name" value="MFS_trans_sf"/>
</dbReference>
<accession>A0A9W7C6Z1</accession>
<dbReference type="AlphaFoldDB" id="A0A9W7C6Z1"/>
<keyword evidence="4 8" id="KW-0812">Transmembrane</keyword>
<evidence type="ECO:0000313" key="10">
    <source>
        <dbReference type="Proteomes" id="UP001165160"/>
    </source>
</evidence>
<dbReference type="EMBL" id="BRXX01000230">
    <property type="protein sequence ID" value="GMH99160.1"/>
    <property type="molecule type" value="Genomic_DNA"/>
</dbReference>
<evidence type="ECO:0000256" key="3">
    <source>
        <dbReference type="ARBA" id="ARBA00022448"/>
    </source>
</evidence>
<feature type="transmembrane region" description="Helical" evidence="8">
    <location>
        <begin position="458"/>
        <end position="478"/>
    </location>
</feature>
<proteinExistence type="inferred from homology"/>
<comment type="similarity">
    <text evidence="2">Belongs to the ATG22 family.</text>
</comment>
<feature type="transmembrane region" description="Helical" evidence="8">
    <location>
        <begin position="430"/>
        <end position="451"/>
    </location>
</feature>
<dbReference type="InterPro" id="IPR024671">
    <property type="entry name" value="Atg22-like"/>
</dbReference>
<dbReference type="PANTHER" id="PTHR23519">
    <property type="entry name" value="AUTOPHAGY-RELATED PROTEIN 22"/>
    <property type="match status" value="1"/>
</dbReference>
<evidence type="ECO:0000256" key="7">
    <source>
        <dbReference type="SAM" id="MobiDB-lite"/>
    </source>
</evidence>
<evidence type="ECO:0000256" key="2">
    <source>
        <dbReference type="ARBA" id="ARBA00006978"/>
    </source>
</evidence>
<evidence type="ECO:0000256" key="8">
    <source>
        <dbReference type="SAM" id="Phobius"/>
    </source>
</evidence>
<evidence type="ECO:0000256" key="1">
    <source>
        <dbReference type="ARBA" id="ARBA00004127"/>
    </source>
</evidence>
<dbReference type="GO" id="GO:0012505">
    <property type="term" value="C:endomembrane system"/>
    <property type="evidence" value="ECO:0007669"/>
    <property type="project" value="UniProtKB-SubCell"/>
</dbReference>
<sequence>MPSSNAYKNIVQDSEGGPELDLETENNPNGDGADKVTIPPLATQYILDSAAMGTNVMSGLFLGTALLAMASNPGCEGEGAGEGGQPDADPTVSFFFTEMRSSSILAVMATVSGLGCAFLLPIIGAIVDYTPHRRKLAIISAFLLTLINASQVEVGKATIKWTTVGYLQVAAAWIYQIHNVTKFAYLPELSSSSLTISSINSRNTGVQFFAQFLFLLIVIVSSTLINSNSSNLLKNDITTARLSQLLTASFSAYAFTSSWSKFPSVPPLHSLPSPPTSLLKTSFNQVLKTFRTLTLHSPTLSSYLLCLSLTEAASNSFTSIAVTYTTNVLDMTAEESGILFLIVLASAAPGSYITQKYVTSKIGLVRSFGFCLGAWSLITVLAPLFLSGPSAKSVSYVFGFFWGVLFGWYYPTSTTLYVSLIPEGVNGEIMGVFVFTGQAFTWMPVMVFGGLNERGWGMGWGLVVVGIFFGLGLLIYIIKVEPYAKISERGEENDGIQLTSQALGKFEMIPIDDEAFTIDDSSSSSN</sequence>
<feature type="transmembrane region" description="Helical" evidence="8">
    <location>
        <begin position="206"/>
        <end position="225"/>
    </location>
</feature>
<feature type="region of interest" description="Disordered" evidence="7">
    <location>
        <begin position="1"/>
        <end position="35"/>
    </location>
</feature>
<evidence type="ECO:0000256" key="5">
    <source>
        <dbReference type="ARBA" id="ARBA00022989"/>
    </source>
</evidence>
<evidence type="ECO:0000256" key="6">
    <source>
        <dbReference type="ARBA" id="ARBA00023136"/>
    </source>
</evidence>